<evidence type="ECO:0000256" key="1">
    <source>
        <dbReference type="SAM" id="MobiDB-lite"/>
    </source>
</evidence>
<organism evidence="2">
    <name type="scientific">Aphanomyces astaci</name>
    <name type="common">Crayfish plague agent</name>
    <dbReference type="NCBI Taxonomy" id="112090"/>
    <lineage>
        <taxon>Eukaryota</taxon>
        <taxon>Sar</taxon>
        <taxon>Stramenopiles</taxon>
        <taxon>Oomycota</taxon>
        <taxon>Saprolegniomycetes</taxon>
        <taxon>Saprolegniales</taxon>
        <taxon>Verrucalvaceae</taxon>
        <taxon>Aphanomyces</taxon>
    </lineage>
</organism>
<name>W4FEI4_APHAT</name>
<gene>
    <name evidence="2" type="ORF">H257_18080</name>
</gene>
<protein>
    <submittedName>
        <fullName evidence="2">Uncharacterized protein</fullName>
    </submittedName>
</protein>
<feature type="region of interest" description="Disordered" evidence="1">
    <location>
        <begin position="1"/>
        <end position="253"/>
    </location>
</feature>
<dbReference type="AlphaFoldDB" id="W4FEI4"/>
<evidence type="ECO:0000313" key="2">
    <source>
        <dbReference type="EMBL" id="ETV65123.1"/>
    </source>
</evidence>
<proteinExistence type="predicted"/>
<accession>W4FEI4</accession>
<reference evidence="2" key="1">
    <citation type="submission" date="2013-12" db="EMBL/GenBank/DDBJ databases">
        <title>The Genome Sequence of Aphanomyces astaci APO3.</title>
        <authorList>
            <consortium name="The Broad Institute Genomics Platform"/>
            <person name="Russ C."/>
            <person name="Tyler B."/>
            <person name="van West P."/>
            <person name="Dieguez-Uribeondo J."/>
            <person name="Young S.K."/>
            <person name="Zeng Q."/>
            <person name="Gargeya S."/>
            <person name="Fitzgerald M."/>
            <person name="Abouelleil A."/>
            <person name="Alvarado L."/>
            <person name="Chapman S.B."/>
            <person name="Gainer-Dewar J."/>
            <person name="Goldberg J."/>
            <person name="Griggs A."/>
            <person name="Gujja S."/>
            <person name="Hansen M."/>
            <person name="Howarth C."/>
            <person name="Imamovic A."/>
            <person name="Ireland A."/>
            <person name="Larimer J."/>
            <person name="McCowan C."/>
            <person name="Murphy C."/>
            <person name="Pearson M."/>
            <person name="Poon T.W."/>
            <person name="Priest M."/>
            <person name="Roberts A."/>
            <person name="Saif S."/>
            <person name="Shea T."/>
            <person name="Sykes S."/>
            <person name="Wortman J."/>
            <person name="Nusbaum C."/>
            <person name="Birren B."/>
        </authorList>
    </citation>
    <scope>NUCLEOTIDE SEQUENCE [LARGE SCALE GENOMIC DNA]</scope>
    <source>
        <strain evidence="2">APO3</strain>
    </source>
</reference>
<feature type="compositionally biased region" description="Basic and acidic residues" evidence="1">
    <location>
        <begin position="178"/>
        <end position="205"/>
    </location>
</feature>
<dbReference type="EMBL" id="KI913248">
    <property type="protein sequence ID" value="ETV65123.1"/>
    <property type="molecule type" value="Genomic_DNA"/>
</dbReference>
<feature type="compositionally biased region" description="Low complexity" evidence="1">
    <location>
        <begin position="76"/>
        <end position="88"/>
    </location>
</feature>
<sequence length="253" mass="27304">MEDTYLLLGGTGLGDNRAPDCSGAGQRYEEWHGELIPANEGSPGLFVQGHATRGRDTGYRQKPGLQDATSLRQEARAGCATATRTAPGRQHREHKRRRKDWSSGSESDLDKTIGETSGTMGVYTGPSAGDDSRRQTDGSEDKEEKGIYTEPYNEEKSIKTIGETSGTTGEYIGPSTGDDSRRQTGGSEDKEEKGMYAKPSKEESSCRQTEPNTRDASASPDGDSQTPRGAASVLSRTLPRVRGQLTNLPGRDE</sequence>
<feature type="compositionally biased region" description="Basic residues" evidence="1">
    <location>
        <begin position="89"/>
        <end position="99"/>
    </location>
</feature>
<dbReference type="RefSeq" id="XP_009845392.1">
    <property type="nucleotide sequence ID" value="XM_009847090.1"/>
</dbReference>
<feature type="compositionally biased region" description="Polar residues" evidence="1">
    <location>
        <begin position="206"/>
        <end position="227"/>
    </location>
</feature>
<dbReference type="VEuPathDB" id="FungiDB:H257_18080"/>
<dbReference type="GeneID" id="20820076"/>
<feature type="compositionally biased region" description="Basic and acidic residues" evidence="1">
    <location>
        <begin position="130"/>
        <end position="158"/>
    </location>
</feature>